<reference evidence="2 3" key="2">
    <citation type="journal article" date="2013" name="Plant Cell Physiol.">
        <title>Rice Annotation Project Database (RAP-DB): an integrative and interactive database for rice genomics.</title>
        <authorList>
            <person name="Sakai H."/>
            <person name="Lee S.S."/>
            <person name="Tanaka T."/>
            <person name="Numa H."/>
            <person name="Kim J."/>
            <person name="Kawahara Y."/>
            <person name="Wakimoto H."/>
            <person name="Yang C.C."/>
            <person name="Iwamoto M."/>
            <person name="Abe T."/>
            <person name="Yamada Y."/>
            <person name="Muto A."/>
            <person name="Inokuchi H."/>
            <person name="Ikemura T."/>
            <person name="Matsumoto T."/>
            <person name="Sasaki T."/>
            <person name="Itoh T."/>
        </authorList>
    </citation>
    <scope>NUCLEOTIDE SEQUENCE [LARGE SCALE GENOMIC DNA]</scope>
    <source>
        <strain evidence="3">cv. Nipponbare</strain>
    </source>
</reference>
<proteinExistence type="predicted"/>
<dbReference type="Proteomes" id="UP000059680">
    <property type="component" value="Chromosome 1"/>
</dbReference>
<evidence type="ECO:0000256" key="1">
    <source>
        <dbReference type="SAM" id="Phobius"/>
    </source>
</evidence>
<dbReference type="PANTHER" id="PTHR33994:SF17">
    <property type="entry name" value="OS01G0655600 PROTEIN"/>
    <property type="match status" value="1"/>
</dbReference>
<accession>A0A0P0V647</accession>
<sequence length="190" mass="20388">MTKSDDDLKCFYVPIVTMILAFNVLVFIVLPIIDRPPDPVFSVRLVGVEGLDHPDPCHQLQSAAPAVPPVFDLAVDVGGVPPRYRACGGGGGDDTVLRVSYRGIILAWGCVPSFCIDGGEHGRARADGVVVVRAEAGACAAIRDGLRNLIWTERRVLGKVDFDVEGNLGKVSRLGNLHFKVASFEGARDH</sequence>
<organism evidence="2 3">
    <name type="scientific">Oryza sativa subsp. japonica</name>
    <name type="common">Rice</name>
    <dbReference type="NCBI Taxonomy" id="39947"/>
    <lineage>
        <taxon>Eukaryota</taxon>
        <taxon>Viridiplantae</taxon>
        <taxon>Streptophyta</taxon>
        <taxon>Embryophyta</taxon>
        <taxon>Tracheophyta</taxon>
        <taxon>Spermatophyta</taxon>
        <taxon>Magnoliopsida</taxon>
        <taxon>Liliopsida</taxon>
        <taxon>Poales</taxon>
        <taxon>Poaceae</taxon>
        <taxon>BOP clade</taxon>
        <taxon>Oryzoideae</taxon>
        <taxon>Oryzeae</taxon>
        <taxon>Oryzinae</taxon>
        <taxon>Oryza</taxon>
        <taxon>Oryza sativa</taxon>
    </lineage>
</organism>
<reference evidence="3" key="1">
    <citation type="journal article" date="2005" name="Nature">
        <title>The map-based sequence of the rice genome.</title>
        <authorList>
            <consortium name="International rice genome sequencing project (IRGSP)"/>
            <person name="Matsumoto T."/>
            <person name="Wu J."/>
            <person name="Kanamori H."/>
            <person name="Katayose Y."/>
            <person name="Fujisawa M."/>
            <person name="Namiki N."/>
            <person name="Mizuno H."/>
            <person name="Yamamoto K."/>
            <person name="Antonio B.A."/>
            <person name="Baba T."/>
            <person name="Sakata K."/>
            <person name="Nagamura Y."/>
            <person name="Aoki H."/>
            <person name="Arikawa K."/>
            <person name="Arita K."/>
            <person name="Bito T."/>
            <person name="Chiden Y."/>
            <person name="Fujitsuka N."/>
            <person name="Fukunaka R."/>
            <person name="Hamada M."/>
            <person name="Harada C."/>
            <person name="Hayashi A."/>
            <person name="Hijishita S."/>
            <person name="Honda M."/>
            <person name="Hosokawa S."/>
            <person name="Ichikawa Y."/>
            <person name="Idonuma A."/>
            <person name="Iijima M."/>
            <person name="Ikeda M."/>
            <person name="Ikeno M."/>
            <person name="Ito K."/>
            <person name="Ito S."/>
            <person name="Ito T."/>
            <person name="Ito Y."/>
            <person name="Ito Y."/>
            <person name="Iwabuchi A."/>
            <person name="Kamiya K."/>
            <person name="Karasawa W."/>
            <person name="Kurita K."/>
            <person name="Katagiri S."/>
            <person name="Kikuta A."/>
            <person name="Kobayashi H."/>
            <person name="Kobayashi N."/>
            <person name="Machita K."/>
            <person name="Maehara T."/>
            <person name="Masukawa M."/>
            <person name="Mizubayashi T."/>
            <person name="Mukai Y."/>
            <person name="Nagasaki H."/>
            <person name="Nagata Y."/>
            <person name="Naito S."/>
            <person name="Nakashima M."/>
            <person name="Nakama Y."/>
            <person name="Nakamichi Y."/>
            <person name="Nakamura M."/>
            <person name="Meguro A."/>
            <person name="Negishi M."/>
            <person name="Ohta I."/>
            <person name="Ohta T."/>
            <person name="Okamoto M."/>
            <person name="Ono N."/>
            <person name="Saji S."/>
            <person name="Sakaguchi M."/>
            <person name="Sakai K."/>
            <person name="Shibata M."/>
            <person name="Shimokawa T."/>
            <person name="Song J."/>
            <person name="Takazaki Y."/>
            <person name="Terasawa K."/>
            <person name="Tsugane M."/>
            <person name="Tsuji K."/>
            <person name="Ueda S."/>
            <person name="Waki K."/>
            <person name="Yamagata H."/>
            <person name="Yamamoto M."/>
            <person name="Yamamoto S."/>
            <person name="Yamane H."/>
            <person name="Yoshiki S."/>
            <person name="Yoshihara R."/>
            <person name="Yukawa K."/>
            <person name="Zhong H."/>
            <person name="Yano M."/>
            <person name="Yuan Q."/>
            <person name="Ouyang S."/>
            <person name="Liu J."/>
            <person name="Jones K.M."/>
            <person name="Gansberger K."/>
            <person name="Moffat K."/>
            <person name="Hill J."/>
            <person name="Bera J."/>
            <person name="Fadrosh D."/>
            <person name="Jin S."/>
            <person name="Johri S."/>
            <person name="Kim M."/>
            <person name="Overton L."/>
            <person name="Reardon M."/>
            <person name="Tsitrin T."/>
            <person name="Vuong H."/>
            <person name="Weaver B."/>
            <person name="Ciecko A."/>
            <person name="Tallon L."/>
            <person name="Jackson J."/>
            <person name="Pai G."/>
            <person name="Aken S.V."/>
            <person name="Utterback T."/>
            <person name="Reidmuller S."/>
            <person name="Feldblyum T."/>
            <person name="Hsiao J."/>
            <person name="Zismann V."/>
            <person name="Iobst S."/>
            <person name="de Vazeille A.R."/>
            <person name="Buell C.R."/>
            <person name="Ying K."/>
            <person name="Li Y."/>
            <person name="Lu T."/>
            <person name="Huang Y."/>
            <person name="Zhao Q."/>
            <person name="Feng Q."/>
            <person name="Zhang L."/>
            <person name="Zhu J."/>
            <person name="Weng Q."/>
            <person name="Mu J."/>
            <person name="Lu Y."/>
            <person name="Fan D."/>
            <person name="Liu Y."/>
            <person name="Guan J."/>
            <person name="Zhang Y."/>
            <person name="Yu S."/>
            <person name="Liu X."/>
            <person name="Zhang Y."/>
            <person name="Hong G."/>
            <person name="Han B."/>
            <person name="Choisne N."/>
            <person name="Demange N."/>
            <person name="Orjeda G."/>
            <person name="Samain S."/>
            <person name="Cattolico L."/>
            <person name="Pelletier E."/>
            <person name="Couloux A."/>
            <person name="Segurens B."/>
            <person name="Wincker P."/>
            <person name="D'Hont A."/>
            <person name="Scarpelli C."/>
            <person name="Weissenbach J."/>
            <person name="Salanoubat M."/>
            <person name="Quetier F."/>
            <person name="Yu Y."/>
            <person name="Kim H.R."/>
            <person name="Rambo T."/>
            <person name="Currie J."/>
            <person name="Collura K."/>
            <person name="Luo M."/>
            <person name="Yang T."/>
            <person name="Ammiraju J.S.S."/>
            <person name="Engler F."/>
            <person name="Soderlund C."/>
            <person name="Wing R.A."/>
            <person name="Palmer L.E."/>
            <person name="de la Bastide M."/>
            <person name="Spiegel L."/>
            <person name="Nascimento L."/>
            <person name="Zutavern T."/>
            <person name="O'Shaughnessy A."/>
            <person name="Dike S."/>
            <person name="Dedhia N."/>
            <person name="Preston R."/>
            <person name="Balija V."/>
            <person name="McCombie W.R."/>
            <person name="Chow T."/>
            <person name="Chen H."/>
            <person name="Chung M."/>
            <person name="Chen C."/>
            <person name="Shaw J."/>
            <person name="Wu H."/>
            <person name="Hsiao K."/>
            <person name="Chao Y."/>
            <person name="Chu M."/>
            <person name="Cheng C."/>
            <person name="Hour A."/>
            <person name="Lee P."/>
            <person name="Lin S."/>
            <person name="Lin Y."/>
            <person name="Liou J."/>
            <person name="Liu S."/>
            <person name="Hsing Y."/>
            <person name="Raghuvanshi S."/>
            <person name="Mohanty A."/>
            <person name="Bharti A.K."/>
            <person name="Gaur A."/>
            <person name="Gupta V."/>
            <person name="Kumar D."/>
            <person name="Ravi V."/>
            <person name="Vij S."/>
            <person name="Kapur A."/>
            <person name="Khurana P."/>
            <person name="Khurana P."/>
            <person name="Khurana J.P."/>
            <person name="Tyagi A.K."/>
            <person name="Gaikwad K."/>
            <person name="Singh A."/>
            <person name="Dalal V."/>
            <person name="Srivastava S."/>
            <person name="Dixit A."/>
            <person name="Pal A.K."/>
            <person name="Ghazi I.A."/>
            <person name="Yadav M."/>
            <person name="Pandit A."/>
            <person name="Bhargava A."/>
            <person name="Sureshbabu K."/>
            <person name="Batra K."/>
            <person name="Sharma T.R."/>
            <person name="Mohapatra T."/>
            <person name="Singh N.K."/>
            <person name="Messing J."/>
            <person name="Nelson A.B."/>
            <person name="Fuks G."/>
            <person name="Kavchok S."/>
            <person name="Keizer G."/>
            <person name="Linton E."/>
            <person name="Llaca V."/>
            <person name="Song R."/>
            <person name="Tanyolac B."/>
            <person name="Young S."/>
            <person name="Ho-Il K."/>
            <person name="Hahn J.H."/>
            <person name="Sangsakoo G."/>
            <person name="Vanavichit A."/>
            <person name="de Mattos Luiz.A.T."/>
            <person name="Zimmer P.D."/>
            <person name="Malone G."/>
            <person name="Dellagostin O."/>
            <person name="de Oliveira A.C."/>
            <person name="Bevan M."/>
            <person name="Bancroft I."/>
            <person name="Minx P."/>
            <person name="Cordum H."/>
            <person name="Wilson R."/>
            <person name="Cheng Z."/>
            <person name="Jin W."/>
            <person name="Jiang J."/>
            <person name="Leong S.A."/>
            <person name="Iwama H."/>
            <person name="Gojobori T."/>
            <person name="Itoh T."/>
            <person name="Niimura Y."/>
            <person name="Fujii Y."/>
            <person name="Habara T."/>
            <person name="Sakai H."/>
            <person name="Sato Y."/>
            <person name="Wilson G."/>
            <person name="Kumar K."/>
            <person name="McCouch S."/>
            <person name="Juretic N."/>
            <person name="Hoen D."/>
            <person name="Wright S."/>
            <person name="Bruskiewich R."/>
            <person name="Bureau T."/>
            <person name="Miyao A."/>
            <person name="Hirochika H."/>
            <person name="Nishikawa T."/>
            <person name="Kadowaki K."/>
            <person name="Sugiura M."/>
            <person name="Burr B."/>
            <person name="Sasaki T."/>
        </authorList>
    </citation>
    <scope>NUCLEOTIDE SEQUENCE [LARGE SCALE GENOMIC DNA]</scope>
    <source>
        <strain evidence="3">cv. Nipponbare</strain>
    </source>
</reference>
<dbReference type="InParanoid" id="A0A0P0V647"/>
<keyword evidence="3" id="KW-1185">Reference proteome</keyword>
<keyword evidence="1" id="KW-1133">Transmembrane helix</keyword>
<keyword evidence="1" id="KW-0472">Membrane</keyword>
<dbReference type="AlphaFoldDB" id="A0A0P0V647"/>
<reference evidence="2 3" key="3">
    <citation type="journal article" date="2013" name="Rice">
        <title>Improvement of the Oryza sativa Nipponbare reference genome using next generation sequence and optical map data.</title>
        <authorList>
            <person name="Kawahara Y."/>
            <person name="de la Bastide M."/>
            <person name="Hamilton J.P."/>
            <person name="Kanamori H."/>
            <person name="McCombie W.R."/>
            <person name="Ouyang S."/>
            <person name="Schwartz D.C."/>
            <person name="Tanaka T."/>
            <person name="Wu J."/>
            <person name="Zhou S."/>
            <person name="Childs K.L."/>
            <person name="Davidson R.M."/>
            <person name="Lin H."/>
            <person name="Quesada-Ocampo L."/>
            <person name="Vaillancourt B."/>
            <person name="Sakai H."/>
            <person name="Lee S.S."/>
            <person name="Kim J."/>
            <person name="Numa H."/>
            <person name="Itoh T."/>
            <person name="Buell C.R."/>
            <person name="Matsumoto T."/>
        </authorList>
    </citation>
    <scope>NUCLEOTIDE SEQUENCE [LARGE SCALE GENOMIC DNA]</scope>
    <source>
        <strain evidence="3">cv. Nipponbare</strain>
    </source>
</reference>
<dbReference type="FunCoup" id="A0A0P0V647">
    <property type="interactions" value="118"/>
</dbReference>
<evidence type="ECO:0000313" key="2">
    <source>
        <dbReference type="EMBL" id="BAS73498.1"/>
    </source>
</evidence>
<dbReference type="PANTHER" id="PTHR33994">
    <property type="entry name" value="OS04G0515000 PROTEIN"/>
    <property type="match status" value="1"/>
</dbReference>
<feature type="transmembrane region" description="Helical" evidence="1">
    <location>
        <begin position="12"/>
        <end position="33"/>
    </location>
</feature>
<dbReference type="PaxDb" id="39947-A0A0P0V647"/>
<gene>
    <name evidence="2" type="ordered locus">Os01g0655600</name>
    <name evidence="2" type="ORF">OSNPB_010655600</name>
</gene>
<dbReference type="EMBL" id="AP014957">
    <property type="protein sequence ID" value="BAS73498.1"/>
    <property type="molecule type" value="Genomic_DNA"/>
</dbReference>
<evidence type="ECO:0000313" key="3">
    <source>
        <dbReference type="Proteomes" id="UP000059680"/>
    </source>
</evidence>
<dbReference type="OrthoDB" id="674304at2759"/>
<keyword evidence="1" id="KW-0812">Transmembrane</keyword>
<protein>
    <submittedName>
        <fullName evidence="2">Os01g0655600 protein</fullName>
    </submittedName>
</protein>
<name>A0A0P0V647_ORYSJ</name>